<organism evidence="1 2">
    <name type="scientific">Trichothecium roseum</name>
    <dbReference type="NCBI Taxonomy" id="47278"/>
    <lineage>
        <taxon>Eukaryota</taxon>
        <taxon>Fungi</taxon>
        <taxon>Dikarya</taxon>
        <taxon>Ascomycota</taxon>
        <taxon>Pezizomycotina</taxon>
        <taxon>Sordariomycetes</taxon>
        <taxon>Hypocreomycetidae</taxon>
        <taxon>Hypocreales</taxon>
        <taxon>Hypocreales incertae sedis</taxon>
        <taxon>Trichothecium</taxon>
    </lineage>
</organism>
<protein>
    <submittedName>
        <fullName evidence="1">Uncharacterized protein</fullName>
    </submittedName>
</protein>
<dbReference type="Proteomes" id="UP001163324">
    <property type="component" value="Chromosome 1"/>
</dbReference>
<reference evidence="1" key="1">
    <citation type="submission" date="2022-10" db="EMBL/GenBank/DDBJ databases">
        <title>Complete Genome of Trichothecium roseum strain YXFP-22015, a Plant Pathogen Isolated from Citrus.</title>
        <authorList>
            <person name="Wang Y."/>
            <person name="Zhu L."/>
        </authorList>
    </citation>
    <scope>NUCLEOTIDE SEQUENCE</scope>
    <source>
        <strain evidence="1">YXFP-22015</strain>
    </source>
</reference>
<gene>
    <name evidence="1" type="ORF">N3K66_001587</name>
</gene>
<name>A0ACC0VH13_9HYPO</name>
<sequence length="542" mass="57613">MSGHETSPTRGAGGAGGVRGKGLLARLWHESGLASLRQTGRDALLVILSRTTRMFAFGAASLTLALFFAELGFSDFRIGLFLTLTLVGDVLLGLAVTLMADGLGRRRVLVAGGLLMALSGAAFSVFESFWVLLLAAVVGVVSASGGDFGPFRAIEESTLSHITTPKTRADVLSWYVAASSLGSALGPEVAGRLVDGLSKGKGWDLVQAYHATFWVYIVMGCLNVVFALSLSSKCELSGGEKDVAAAAVAAAARDGTSRHDDDELAQGLLDDNDYDNRSNAGSDNAHVASEQQQQQQQPKPKTSRFSQISPSTRATMYKLWFLLTVDTLADGMVSQTLTIYFMQRKFGSQVDTSSLGDVMSTAMVLATVGALFAGPLSRHLGLLNTMVFTHIPSSAAVLLFPFPHGLALTSALLYLRMGLNPMDQAPRAAFIAAVVRPEERTAVMGITSTLRTCAMAVGPSLTGGLAQTDRFWIAFLVGGSLRLLYDLGLWAMFVNLKLHAHEEDGGDEQQQQQQGGESVFGDEEAAAELHPQRASTSTDVQR</sequence>
<comment type="caution">
    <text evidence="1">The sequence shown here is derived from an EMBL/GenBank/DDBJ whole genome shotgun (WGS) entry which is preliminary data.</text>
</comment>
<keyword evidence="2" id="KW-1185">Reference proteome</keyword>
<proteinExistence type="predicted"/>
<dbReference type="EMBL" id="CM047940">
    <property type="protein sequence ID" value="KAI9905058.1"/>
    <property type="molecule type" value="Genomic_DNA"/>
</dbReference>
<evidence type="ECO:0000313" key="1">
    <source>
        <dbReference type="EMBL" id="KAI9905058.1"/>
    </source>
</evidence>
<evidence type="ECO:0000313" key="2">
    <source>
        <dbReference type="Proteomes" id="UP001163324"/>
    </source>
</evidence>
<accession>A0ACC0VH13</accession>